<proteinExistence type="predicted"/>
<reference evidence="2" key="2">
    <citation type="submission" date="2020-09" db="EMBL/GenBank/DDBJ databases">
        <authorList>
            <person name="Sun Q."/>
            <person name="Ohkuma M."/>
        </authorList>
    </citation>
    <scope>NUCLEOTIDE SEQUENCE</scope>
    <source>
        <strain evidence="2">JCM 4335</strain>
    </source>
</reference>
<dbReference type="Proteomes" id="UP000654123">
    <property type="component" value="Unassembled WGS sequence"/>
</dbReference>
<comment type="caution">
    <text evidence="2">The sequence shown here is derived from an EMBL/GenBank/DDBJ whole genome shotgun (WGS) entry which is preliminary data.</text>
</comment>
<protein>
    <recommendedName>
        <fullName evidence="4">Flp pilus assembly protein RcpC/CpaB domain-containing protein</fullName>
    </recommendedName>
</protein>
<dbReference type="AlphaFoldDB" id="A0A918AZ52"/>
<sequence length="242" mass="24201">MTSRTYRSTSSPAPFSVPPPAPSPETFSTSFSALPSAPPPASPLPAPSVPETCAVPRFAPLRVRGGRCGSRWAARRGRRAVAAGLAVTAAALAAPHLREPAAEAGPQARRAARAAAVQAGPPGPAAARRGARDLVSAPVRIADGATVRLLRPGDRVDVIAAPETPAGTSAEDGGPKARTVAFGARVTAVPRAEEEGGRPHGPDGLPEVGRSGGALLVLTVSRAVAADLVAAAAASRLAVVLC</sequence>
<evidence type="ECO:0008006" key="4">
    <source>
        <dbReference type="Google" id="ProtNLM"/>
    </source>
</evidence>
<dbReference type="EMBL" id="BMSV01000004">
    <property type="protein sequence ID" value="GGQ04132.1"/>
    <property type="molecule type" value="Genomic_DNA"/>
</dbReference>
<evidence type="ECO:0000313" key="3">
    <source>
        <dbReference type="Proteomes" id="UP000654123"/>
    </source>
</evidence>
<keyword evidence="3" id="KW-1185">Reference proteome</keyword>
<feature type="compositionally biased region" description="Low complexity" evidence="1">
    <location>
        <begin position="102"/>
        <end position="128"/>
    </location>
</feature>
<evidence type="ECO:0000256" key="1">
    <source>
        <dbReference type="SAM" id="MobiDB-lite"/>
    </source>
</evidence>
<dbReference type="RefSeq" id="WP_189532586.1">
    <property type="nucleotide sequence ID" value="NZ_BMSV01000004.1"/>
</dbReference>
<organism evidence="2 3">
    <name type="scientific">Streptomyces roseolilacinus</name>
    <dbReference type="NCBI Taxonomy" id="66904"/>
    <lineage>
        <taxon>Bacteria</taxon>
        <taxon>Bacillati</taxon>
        <taxon>Actinomycetota</taxon>
        <taxon>Actinomycetes</taxon>
        <taxon>Kitasatosporales</taxon>
        <taxon>Streptomycetaceae</taxon>
        <taxon>Streptomyces</taxon>
    </lineage>
</organism>
<name>A0A918AZ52_9ACTN</name>
<feature type="region of interest" description="Disordered" evidence="1">
    <location>
        <begin position="1"/>
        <end position="48"/>
    </location>
</feature>
<accession>A0A918AZ52</accession>
<evidence type="ECO:0000313" key="2">
    <source>
        <dbReference type="EMBL" id="GGQ04132.1"/>
    </source>
</evidence>
<reference evidence="2" key="1">
    <citation type="journal article" date="2014" name="Int. J. Syst. Evol. Microbiol.">
        <title>Complete genome sequence of Corynebacterium casei LMG S-19264T (=DSM 44701T), isolated from a smear-ripened cheese.</title>
        <authorList>
            <consortium name="US DOE Joint Genome Institute (JGI-PGF)"/>
            <person name="Walter F."/>
            <person name="Albersmeier A."/>
            <person name="Kalinowski J."/>
            <person name="Ruckert C."/>
        </authorList>
    </citation>
    <scope>NUCLEOTIDE SEQUENCE</scope>
    <source>
        <strain evidence="2">JCM 4335</strain>
    </source>
</reference>
<feature type="compositionally biased region" description="Pro residues" evidence="1">
    <location>
        <begin position="36"/>
        <end position="48"/>
    </location>
</feature>
<feature type="region of interest" description="Disordered" evidence="1">
    <location>
        <begin position="100"/>
        <end position="131"/>
    </location>
</feature>
<gene>
    <name evidence="2" type="ORF">GCM10010249_23140</name>
</gene>
<feature type="compositionally biased region" description="Low complexity" evidence="1">
    <location>
        <begin position="24"/>
        <end position="35"/>
    </location>
</feature>